<evidence type="ECO:0000256" key="6">
    <source>
        <dbReference type="ARBA" id="ARBA00023027"/>
    </source>
</evidence>
<feature type="transmembrane region" description="Helical" evidence="9">
    <location>
        <begin position="457"/>
        <end position="484"/>
    </location>
</feature>
<feature type="transmembrane region" description="Helical" evidence="9">
    <location>
        <begin position="350"/>
        <end position="369"/>
    </location>
</feature>
<dbReference type="InterPro" id="IPR010227">
    <property type="entry name" value="NADH_Q_OxRdtase_chainM/4"/>
</dbReference>
<dbReference type="Pfam" id="PF00361">
    <property type="entry name" value="Proton_antipo_M"/>
    <property type="match status" value="1"/>
</dbReference>
<dbReference type="PANTHER" id="PTHR43507:SF1">
    <property type="entry name" value="NADH-UBIQUINONE OXIDOREDUCTASE CHAIN 4"/>
    <property type="match status" value="1"/>
</dbReference>
<feature type="transmembrane region" description="Helical" evidence="9">
    <location>
        <begin position="419"/>
        <end position="437"/>
    </location>
</feature>
<feature type="transmembrane region" description="Helical" evidence="9">
    <location>
        <begin position="322"/>
        <end position="343"/>
    </location>
</feature>
<dbReference type="AlphaFoldDB" id="A0A1A5YDC7"/>
<evidence type="ECO:0000256" key="1">
    <source>
        <dbReference type="ARBA" id="ARBA00004651"/>
    </source>
</evidence>
<organism evidence="12 13">
    <name type="scientific">Paenibacillus oryzae</name>
    <dbReference type="NCBI Taxonomy" id="1844972"/>
    <lineage>
        <taxon>Bacteria</taxon>
        <taxon>Bacillati</taxon>
        <taxon>Bacillota</taxon>
        <taxon>Bacilli</taxon>
        <taxon>Bacillales</taxon>
        <taxon>Paenibacillaceae</taxon>
        <taxon>Paenibacillus</taxon>
    </lineage>
</organism>
<dbReference type="GO" id="GO:0003954">
    <property type="term" value="F:NADH dehydrogenase activity"/>
    <property type="evidence" value="ECO:0007669"/>
    <property type="project" value="TreeGrafter"/>
</dbReference>
<keyword evidence="5 9" id="KW-1133">Transmembrane helix</keyword>
<feature type="transmembrane region" description="Helical" evidence="9">
    <location>
        <begin position="129"/>
        <end position="146"/>
    </location>
</feature>
<feature type="transmembrane region" description="Helical" evidence="9">
    <location>
        <begin position="183"/>
        <end position="206"/>
    </location>
</feature>
<evidence type="ECO:0000313" key="12">
    <source>
        <dbReference type="EMBL" id="OBR63598.1"/>
    </source>
</evidence>
<dbReference type="GO" id="GO:0008137">
    <property type="term" value="F:NADH dehydrogenase (ubiquinone) activity"/>
    <property type="evidence" value="ECO:0007669"/>
    <property type="project" value="InterPro"/>
</dbReference>
<name>A0A1A5YDC7_9BACL</name>
<reference evidence="12 13" key="1">
    <citation type="submission" date="2016-05" db="EMBL/GenBank/DDBJ databases">
        <title>Paenibacillus oryzae. sp. nov., isolated from the rice root.</title>
        <authorList>
            <person name="Zhang J."/>
            <person name="Zhang X."/>
        </authorList>
    </citation>
    <scope>NUCLEOTIDE SEQUENCE [LARGE SCALE GENOMIC DNA]</scope>
    <source>
        <strain evidence="12 13">1DrF-4</strain>
    </source>
</reference>
<dbReference type="STRING" id="1844972.A7K91_06525"/>
<evidence type="ECO:0000256" key="3">
    <source>
        <dbReference type="ARBA" id="ARBA00022692"/>
    </source>
</evidence>
<feature type="transmembrane region" description="Helical" evidence="9">
    <location>
        <begin position="152"/>
        <end position="171"/>
    </location>
</feature>
<evidence type="ECO:0000256" key="2">
    <source>
        <dbReference type="ARBA" id="ARBA00009025"/>
    </source>
</evidence>
<dbReference type="EMBL" id="LYPA01000071">
    <property type="protein sequence ID" value="OBR63598.1"/>
    <property type="molecule type" value="Genomic_DNA"/>
</dbReference>
<evidence type="ECO:0000259" key="11">
    <source>
        <dbReference type="Pfam" id="PF01059"/>
    </source>
</evidence>
<dbReference type="OrthoDB" id="9811718at2"/>
<evidence type="ECO:0000256" key="7">
    <source>
        <dbReference type="ARBA" id="ARBA00023136"/>
    </source>
</evidence>
<dbReference type="PANTHER" id="PTHR43507">
    <property type="entry name" value="NADH-UBIQUINONE OXIDOREDUCTASE CHAIN 4"/>
    <property type="match status" value="1"/>
</dbReference>
<feature type="domain" description="NADH:quinone oxidoreductase/Mrp antiporter transmembrane" evidence="10">
    <location>
        <begin position="146"/>
        <end position="467"/>
    </location>
</feature>
<dbReference type="Pfam" id="PF01059">
    <property type="entry name" value="Oxidored_q5_N"/>
    <property type="match status" value="1"/>
</dbReference>
<protein>
    <recommendedName>
        <fullName evidence="14">NADH-quinone oxidoreductase subunit M</fullName>
    </recommendedName>
</protein>
<gene>
    <name evidence="12" type="ORF">A7K91_06525</name>
</gene>
<evidence type="ECO:0008006" key="14">
    <source>
        <dbReference type="Google" id="ProtNLM"/>
    </source>
</evidence>
<feature type="domain" description="NADH:ubiquinone oxidoreductase chain 4 N-terminal" evidence="11">
    <location>
        <begin position="90"/>
        <end position="141"/>
    </location>
</feature>
<feature type="transmembrane region" description="Helical" evidence="9">
    <location>
        <begin position="6"/>
        <end position="27"/>
    </location>
</feature>
<dbReference type="RefSeq" id="WP_068686075.1">
    <property type="nucleotide sequence ID" value="NZ_LYPA01000071.1"/>
</dbReference>
<feature type="transmembrane region" description="Helical" evidence="9">
    <location>
        <begin position="257"/>
        <end position="279"/>
    </location>
</feature>
<evidence type="ECO:0000256" key="5">
    <source>
        <dbReference type="ARBA" id="ARBA00022989"/>
    </source>
</evidence>
<feature type="transmembrane region" description="Helical" evidence="9">
    <location>
        <begin position="100"/>
        <end position="122"/>
    </location>
</feature>
<dbReference type="GO" id="GO:0005886">
    <property type="term" value="C:plasma membrane"/>
    <property type="evidence" value="ECO:0007669"/>
    <property type="project" value="UniProtKB-SubCell"/>
</dbReference>
<comment type="subcellular location">
    <subcellularLocation>
        <location evidence="1">Cell membrane</location>
        <topology evidence="1">Multi-pass membrane protein</topology>
    </subcellularLocation>
    <subcellularLocation>
        <location evidence="8">Membrane</location>
        <topology evidence="8">Multi-pass membrane protein</topology>
    </subcellularLocation>
</comment>
<sequence>MSFLHSLPLLSLIVWSPAAGILALLLLPLHKGQWFYRVAVFASLLPLALSLWLYADFGRGQASAGYDELVQWANLALQTPAGFQGELQISLTYALGIDGLSLPLLLLTTLLGVVAMVASLYVKKRQRSFLVWLLLLEIGLIGLFLARDVILFFIFMEMSMLALFLLIGTWGGSGREKAAKLFLASNGVGSALLLLGITVLVAGAGFRLEEGEALIGHYSSLYRDIAANLAEPGMWNKLWPNGVGEWRPAPMGERTEWGAFILLLAGFAIKSAALPVHAWCVKLYKEAPTAVALLHCGVMLKAGAYGFLRYGLFLFPVQAAELAGAIALLGLCQLLYGAILAWRQTDLKSMLGYAAFSQMGVVWMGIAAFNELGMQGAVLQMLSHGFIFALLFLVAGSLQERIGTTEMSGIGGLLRPMPFVSGIWLAGSLALLGLPGMSGFLGNFLSLLGVFEGYRGLAFGAMFGLVLTAAYALRGVLPVLFGGVKEELAVKRDARFAEALPMIVLLAFIIVLGCFPTVLTGMAEFSIEGFVQHITATRAGG</sequence>
<feature type="transmembrane region" description="Helical" evidence="9">
    <location>
        <begin position="496"/>
        <end position="519"/>
    </location>
</feature>
<evidence type="ECO:0000256" key="9">
    <source>
        <dbReference type="SAM" id="Phobius"/>
    </source>
</evidence>
<evidence type="ECO:0000259" key="10">
    <source>
        <dbReference type="Pfam" id="PF00361"/>
    </source>
</evidence>
<feature type="transmembrane region" description="Helical" evidence="9">
    <location>
        <begin position="291"/>
        <end position="310"/>
    </location>
</feature>
<evidence type="ECO:0000256" key="8">
    <source>
        <dbReference type="RuleBase" id="RU000320"/>
    </source>
</evidence>
<keyword evidence="13" id="KW-1185">Reference proteome</keyword>
<dbReference type="InterPro" id="IPR003918">
    <property type="entry name" value="NADH_UbQ_OxRdtase"/>
</dbReference>
<keyword evidence="6" id="KW-0520">NAD</keyword>
<accession>A0A1A5YDC7</accession>
<evidence type="ECO:0000313" key="13">
    <source>
        <dbReference type="Proteomes" id="UP000092024"/>
    </source>
</evidence>
<keyword evidence="3 8" id="KW-0812">Transmembrane</keyword>
<keyword evidence="7 9" id="KW-0472">Membrane</keyword>
<feature type="transmembrane region" description="Helical" evidence="9">
    <location>
        <begin position="34"/>
        <end position="55"/>
    </location>
</feature>
<dbReference type="PRINTS" id="PR01437">
    <property type="entry name" value="NUOXDRDTASE4"/>
</dbReference>
<dbReference type="Proteomes" id="UP000092024">
    <property type="component" value="Unassembled WGS sequence"/>
</dbReference>
<comment type="similarity">
    <text evidence="2">Belongs to the complex I subunit 4 family.</text>
</comment>
<dbReference type="InterPro" id="IPR001750">
    <property type="entry name" value="ND/Mrp_TM"/>
</dbReference>
<dbReference type="InterPro" id="IPR000260">
    <property type="entry name" value="NADH4_N"/>
</dbReference>
<feature type="transmembrane region" description="Helical" evidence="9">
    <location>
        <begin position="381"/>
        <end position="398"/>
    </location>
</feature>
<evidence type="ECO:0000256" key="4">
    <source>
        <dbReference type="ARBA" id="ARBA00022967"/>
    </source>
</evidence>
<proteinExistence type="inferred from homology"/>
<dbReference type="GO" id="GO:0015990">
    <property type="term" value="P:electron transport coupled proton transport"/>
    <property type="evidence" value="ECO:0007669"/>
    <property type="project" value="TreeGrafter"/>
</dbReference>
<comment type="caution">
    <text evidence="12">The sequence shown here is derived from an EMBL/GenBank/DDBJ whole genome shotgun (WGS) entry which is preliminary data.</text>
</comment>
<dbReference type="NCBIfam" id="TIGR01972">
    <property type="entry name" value="NDH_I_M"/>
    <property type="match status" value="1"/>
</dbReference>
<keyword evidence="4" id="KW-1278">Translocase</keyword>
<dbReference type="GO" id="GO:0042773">
    <property type="term" value="P:ATP synthesis coupled electron transport"/>
    <property type="evidence" value="ECO:0007669"/>
    <property type="project" value="InterPro"/>
</dbReference>
<dbReference type="GO" id="GO:0048039">
    <property type="term" value="F:ubiquinone binding"/>
    <property type="evidence" value="ECO:0007669"/>
    <property type="project" value="TreeGrafter"/>
</dbReference>